<feature type="compositionally biased region" description="Basic and acidic residues" evidence="1">
    <location>
        <begin position="347"/>
        <end position="380"/>
    </location>
</feature>
<proteinExistence type="predicted"/>
<dbReference type="Proteomes" id="UP000192356">
    <property type="component" value="Unassembled WGS sequence"/>
</dbReference>
<accession>A0A1X0QD03</accession>
<gene>
    <name evidence="3" type="ORF">HERIO_449</name>
</gene>
<dbReference type="VEuPathDB" id="MicrosporidiaDB:A0H76_2169"/>
<feature type="compositionally biased region" description="Basic and acidic residues" evidence="1">
    <location>
        <begin position="396"/>
        <end position="459"/>
    </location>
</feature>
<dbReference type="VEuPathDB" id="MicrosporidiaDB:HERIO_449"/>
<organism evidence="3 4">
    <name type="scientific">Hepatospora eriocheir</name>
    <dbReference type="NCBI Taxonomy" id="1081669"/>
    <lineage>
        <taxon>Eukaryota</taxon>
        <taxon>Fungi</taxon>
        <taxon>Fungi incertae sedis</taxon>
        <taxon>Microsporidia</taxon>
        <taxon>Hepatosporidae</taxon>
        <taxon>Hepatospora</taxon>
    </lineage>
</organism>
<name>A0A1X0QD03_9MICR</name>
<dbReference type="VEuPathDB" id="MicrosporidiaDB:A0H76_2887"/>
<feature type="compositionally biased region" description="Basic and acidic residues" evidence="1">
    <location>
        <begin position="307"/>
        <end position="336"/>
    </location>
</feature>
<reference evidence="3 4" key="1">
    <citation type="journal article" date="2017" name="Environ. Microbiol.">
        <title>Decay of the glycolytic pathway and adaptation to intranuclear parasitism within Enterocytozoonidae microsporidia.</title>
        <authorList>
            <person name="Wiredu Boakye D."/>
            <person name="Jaroenlak P."/>
            <person name="Prachumwat A."/>
            <person name="Williams T.A."/>
            <person name="Bateman K.S."/>
            <person name="Itsathitphaisarn O."/>
            <person name="Sritunyalucksana K."/>
            <person name="Paszkiewicz K.H."/>
            <person name="Moore K.A."/>
            <person name="Stentiford G.D."/>
            <person name="Williams B.A."/>
        </authorList>
    </citation>
    <scope>NUCLEOTIDE SEQUENCE [LARGE SCALE GENOMIC DNA]</scope>
    <source>
        <strain evidence="3 4">GB1</strain>
    </source>
</reference>
<protein>
    <submittedName>
        <fullName evidence="3">Uncharacterized protein</fullName>
    </submittedName>
</protein>
<feature type="transmembrane region" description="Helical" evidence="2">
    <location>
        <begin position="7"/>
        <end position="27"/>
    </location>
</feature>
<keyword evidence="4" id="KW-1185">Reference proteome</keyword>
<feature type="compositionally biased region" description="Basic residues" evidence="1">
    <location>
        <begin position="337"/>
        <end position="346"/>
    </location>
</feature>
<keyword evidence="2" id="KW-0812">Transmembrane</keyword>
<keyword evidence="2" id="KW-1133">Transmembrane helix</keyword>
<evidence type="ECO:0000256" key="2">
    <source>
        <dbReference type="SAM" id="Phobius"/>
    </source>
</evidence>
<feature type="region of interest" description="Disordered" evidence="1">
    <location>
        <begin position="307"/>
        <end position="459"/>
    </location>
</feature>
<dbReference type="EMBL" id="LVKB01000014">
    <property type="protein sequence ID" value="ORD97666.1"/>
    <property type="molecule type" value="Genomic_DNA"/>
</dbReference>
<evidence type="ECO:0000313" key="3">
    <source>
        <dbReference type="EMBL" id="ORD97666.1"/>
    </source>
</evidence>
<dbReference type="AlphaFoldDB" id="A0A1X0QD03"/>
<sequence length="539" mass="62635">MKDKKKISMLVGSIILILLVLLDINMYHKTGKSLLVGASKKVSGIMFIKKNKKMEEIKKIGETVDRIERKVNIMDDKMNKHNLSHDELIKQVKKDKQTHIEIRPIKTVSKPDTKQIHISKIKLGNPLTDPTGEVIPDSLSDNQLINELLSFDDIYDNPEKHKLDNHKFEMPRRIHKNPFNAPHERHKNLFDHIKVSEPNPRINLHPFDFNQPLFGANGPNTSSKQDSVQVFKLDNLDDYKSFTDNIRKGTPEDTVFTGPVAIADFTFDRIKDITKGVPILPQIGALNHTFPKKENLNKESIISKDEVKKEKSEVKKEKNEVKKEKSEVKKEKSEVKKLKKEIKKQKKIDEKKEEKRKQDEKEEKLKKEIEKLKNEKEELSKSNQSLDKLTGTLMNEIDKTNNELKEVNRKLDIQREFKKVEEPKSLKKTEEPKSFKKTEEPKLSKKTEEPKLSKKIEEPKLSKKIEEVKKIKETKSIKFPERSSFDSISDDFNEIVTPKIKSEPKKNKEMNFKSKDKEIGIDNLFNTIFEKSINPTPTV</sequence>
<comment type="caution">
    <text evidence="3">The sequence shown here is derived from an EMBL/GenBank/DDBJ whole genome shotgun (WGS) entry which is preliminary data.</text>
</comment>
<keyword evidence="2" id="KW-0472">Membrane</keyword>
<evidence type="ECO:0000313" key="4">
    <source>
        <dbReference type="Proteomes" id="UP000192356"/>
    </source>
</evidence>
<evidence type="ECO:0000256" key="1">
    <source>
        <dbReference type="SAM" id="MobiDB-lite"/>
    </source>
</evidence>